<proteinExistence type="predicted"/>
<dbReference type="EMBL" id="AKHW03005127">
    <property type="protein sequence ID" value="KYO27661.1"/>
    <property type="molecule type" value="Genomic_DNA"/>
</dbReference>
<dbReference type="CTD" id="219348"/>
<organism evidence="2 3">
    <name type="scientific">Alligator mississippiensis</name>
    <name type="common">American alligator</name>
    <dbReference type="NCBI Taxonomy" id="8496"/>
    <lineage>
        <taxon>Eukaryota</taxon>
        <taxon>Metazoa</taxon>
        <taxon>Chordata</taxon>
        <taxon>Craniata</taxon>
        <taxon>Vertebrata</taxon>
        <taxon>Euteleostomi</taxon>
        <taxon>Archelosauria</taxon>
        <taxon>Archosauria</taxon>
        <taxon>Crocodylia</taxon>
        <taxon>Alligatoridae</taxon>
        <taxon>Alligatorinae</taxon>
        <taxon>Alligator</taxon>
    </lineage>
</organism>
<dbReference type="Proteomes" id="UP000050525">
    <property type="component" value="Unassembled WGS sequence"/>
</dbReference>
<sequence>MLFIWTLAFILVLQEQVFWATADPVSVSPGSSQGTEWCNDHNTIHRRLDVIEEQVEKTVDYLDSEVKALLNTISETAWNVPVPPGTPLKDIFDDAS</sequence>
<dbReference type="PANTHER" id="PTHR37355">
    <property type="entry name" value="PLACENTA-SPECIFIC PROTEIN 9"/>
    <property type="match status" value="1"/>
</dbReference>
<evidence type="ECO:0000313" key="2">
    <source>
        <dbReference type="EMBL" id="KYO27661.1"/>
    </source>
</evidence>
<gene>
    <name evidence="2" type="primary">PLAC9</name>
    <name evidence="2" type="ORF">Y1Q_0005224</name>
</gene>
<evidence type="ECO:0000256" key="1">
    <source>
        <dbReference type="SAM" id="SignalP"/>
    </source>
</evidence>
<dbReference type="GeneID" id="102558547"/>
<dbReference type="AlphaFoldDB" id="A0A151MT25"/>
<dbReference type="OrthoDB" id="9937406at2759"/>
<feature type="chain" id="PRO_5007585426" evidence="1">
    <location>
        <begin position="23"/>
        <end position="96"/>
    </location>
</feature>
<dbReference type="Pfam" id="PF15205">
    <property type="entry name" value="PLAC9"/>
    <property type="match status" value="1"/>
</dbReference>
<accession>A0A151MT25</accession>
<comment type="caution">
    <text evidence="2">The sequence shown here is derived from an EMBL/GenBank/DDBJ whole genome shotgun (WGS) entry which is preliminary data.</text>
</comment>
<reference evidence="2 3" key="1">
    <citation type="journal article" date="2012" name="Genome Biol.">
        <title>Sequencing three crocodilian genomes to illuminate the evolution of archosaurs and amniotes.</title>
        <authorList>
            <person name="St John J.A."/>
            <person name="Braun E.L."/>
            <person name="Isberg S.R."/>
            <person name="Miles L.G."/>
            <person name="Chong A.Y."/>
            <person name="Gongora J."/>
            <person name="Dalzell P."/>
            <person name="Moran C."/>
            <person name="Bed'hom B."/>
            <person name="Abzhanov A."/>
            <person name="Burgess S.C."/>
            <person name="Cooksey A.M."/>
            <person name="Castoe T.A."/>
            <person name="Crawford N.G."/>
            <person name="Densmore L.D."/>
            <person name="Drew J.C."/>
            <person name="Edwards S.V."/>
            <person name="Faircloth B.C."/>
            <person name="Fujita M.K."/>
            <person name="Greenwold M.J."/>
            <person name="Hoffmann F.G."/>
            <person name="Howard J.M."/>
            <person name="Iguchi T."/>
            <person name="Janes D.E."/>
            <person name="Khan S.Y."/>
            <person name="Kohno S."/>
            <person name="de Koning A.J."/>
            <person name="Lance S.L."/>
            <person name="McCarthy F.M."/>
            <person name="McCormack J.E."/>
            <person name="Merchant M.E."/>
            <person name="Peterson D.G."/>
            <person name="Pollock D.D."/>
            <person name="Pourmand N."/>
            <person name="Raney B.J."/>
            <person name="Roessler K.A."/>
            <person name="Sanford J.R."/>
            <person name="Sawyer R.H."/>
            <person name="Schmidt C.J."/>
            <person name="Triplett E.W."/>
            <person name="Tuberville T.D."/>
            <person name="Venegas-Anaya M."/>
            <person name="Howard J.T."/>
            <person name="Jarvis E.D."/>
            <person name="Guillette L.J.Jr."/>
            <person name="Glenn T.C."/>
            <person name="Green R.E."/>
            <person name="Ray D.A."/>
        </authorList>
    </citation>
    <scope>NUCLEOTIDE SEQUENCE [LARGE SCALE GENOMIC DNA]</scope>
    <source>
        <strain evidence="2">KSC_2009_1</strain>
    </source>
</reference>
<name>A0A151MT25_ALLMI</name>
<protein>
    <submittedName>
        <fullName evidence="2">Placenta-specific protein 9</fullName>
    </submittedName>
</protein>
<keyword evidence="3" id="KW-1185">Reference proteome</keyword>
<evidence type="ECO:0000313" key="3">
    <source>
        <dbReference type="Proteomes" id="UP000050525"/>
    </source>
</evidence>
<dbReference type="RefSeq" id="XP_006264469.1">
    <property type="nucleotide sequence ID" value="XM_006264407.4"/>
</dbReference>
<dbReference type="InterPro" id="IPR027941">
    <property type="entry name" value="PLAC9"/>
</dbReference>
<dbReference type="KEGG" id="amj:102558547"/>
<dbReference type="eggNOG" id="ENOG502SEJ6">
    <property type="taxonomic scope" value="Eukaryota"/>
</dbReference>
<dbReference type="PANTHER" id="PTHR37355:SF1">
    <property type="entry name" value="PLACENTA-SPECIFIC PROTEIN 9"/>
    <property type="match status" value="1"/>
</dbReference>
<feature type="signal peptide" evidence="1">
    <location>
        <begin position="1"/>
        <end position="22"/>
    </location>
</feature>
<dbReference type="STRING" id="8496.A0A151MT25"/>
<keyword evidence="1" id="KW-0732">Signal</keyword>